<dbReference type="InterPro" id="IPR001482">
    <property type="entry name" value="T2SS/T4SS_dom"/>
</dbReference>
<reference evidence="5" key="1">
    <citation type="submission" date="2023-08" db="EMBL/GenBank/DDBJ databases">
        <authorList>
            <consortium name="Clinical and Environmental Microbiology Branch: Whole genome sequencing antimicrobial resistance pathogens in the healthcare setting"/>
        </authorList>
    </citation>
    <scope>NUCLEOTIDE SEQUENCE</scope>
    <source>
        <strain evidence="5">2023CJ-00293</strain>
    </source>
</reference>
<protein>
    <submittedName>
        <fullName evidence="5">Flp pilus assembly complex ATPase component TadA</fullName>
    </submittedName>
</protein>
<dbReference type="PANTHER" id="PTHR30258">
    <property type="entry name" value="TYPE II SECRETION SYSTEM PROTEIN GSPE-RELATED"/>
    <property type="match status" value="1"/>
</dbReference>
<dbReference type="AlphaFoldDB" id="A0AAI9CJT3"/>
<keyword evidence="2" id="KW-0547">Nucleotide-binding</keyword>
<evidence type="ECO:0000313" key="5">
    <source>
        <dbReference type="EMBL" id="EKZ1926555.1"/>
    </source>
</evidence>
<sequence length="317" mass="34642">MNELSFVGLVIGERYADMKTAPGTGASRVPVPDECLEEIEQIRAMCRDVFERHQDPEFTIEHDGAMYRVTIMTALDMTDVLFLRAIRAQIRPIEAIPLSEAQRSILLGRDTRGLIIVSGDMAAGKSSTAASILVARLRGFGSDAVAIEDPPEAVLHGLHGEGRCFQIPASRRHGSYREQLRRALRTGVSALLIGEIRDEDTAVEAIRQSNAGLFVVTTMHSKTPIEAVKRLVDLASHGDSGKAAAMLATGLTSVIHQSLHRVQLPNGTPTGGVRVRLSSLLVSGQLESGIRTKIREMKFDMLTQDIDAQNKDQVWNQ</sequence>
<accession>A0AAI9CJT3</accession>
<organism evidence="5 6">
    <name type="scientific">Stenotrophomonas maltophilia</name>
    <name type="common">Pseudomonas maltophilia</name>
    <name type="synonym">Xanthomonas maltophilia</name>
    <dbReference type="NCBI Taxonomy" id="40324"/>
    <lineage>
        <taxon>Bacteria</taxon>
        <taxon>Pseudomonadati</taxon>
        <taxon>Pseudomonadota</taxon>
        <taxon>Gammaproteobacteria</taxon>
        <taxon>Lysobacterales</taxon>
        <taxon>Lysobacteraceae</taxon>
        <taxon>Stenotrophomonas</taxon>
        <taxon>Stenotrophomonas maltophilia group</taxon>
    </lineage>
</organism>
<feature type="domain" description="Bacterial type II secretion system protein E" evidence="4">
    <location>
        <begin position="93"/>
        <end position="261"/>
    </location>
</feature>
<dbReference type="PANTHER" id="PTHR30258:SF3">
    <property type="entry name" value="SLL1921 PROTEIN"/>
    <property type="match status" value="1"/>
</dbReference>
<evidence type="ECO:0000313" key="6">
    <source>
        <dbReference type="Proteomes" id="UP001225498"/>
    </source>
</evidence>
<comment type="similarity">
    <text evidence="1">Belongs to the GSP E family.</text>
</comment>
<comment type="caution">
    <text evidence="5">The sequence shown here is derived from an EMBL/GenBank/DDBJ whole genome shotgun (WGS) entry which is preliminary data.</text>
</comment>
<gene>
    <name evidence="5" type="primary">tadA</name>
    <name evidence="5" type="ORF">REH87_001552</name>
</gene>
<evidence type="ECO:0000256" key="3">
    <source>
        <dbReference type="ARBA" id="ARBA00022840"/>
    </source>
</evidence>
<evidence type="ECO:0000256" key="2">
    <source>
        <dbReference type="ARBA" id="ARBA00022741"/>
    </source>
</evidence>
<keyword evidence="3" id="KW-0067">ATP-binding</keyword>
<dbReference type="Gene3D" id="3.40.50.300">
    <property type="entry name" value="P-loop containing nucleotide triphosphate hydrolases"/>
    <property type="match status" value="1"/>
</dbReference>
<dbReference type="Pfam" id="PF00437">
    <property type="entry name" value="T2SSE"/>
    <property type="match status" value="1"/>
</dbReference>
<dbReference type="SUPFAM" id="SSF52540">
    <property type="entry name" value="P-loop containing nucleoside triphosphate hydrolases"/>
    <property type="match status" value="1"/>
</dbReference>
<evidence type="ECO:0000259" key="4">
    <source>
        <dbReference type="Pfam" id="PF00437"/>
    </source>
</evidence>
<proteinExistence type="inferred from homology"/>
<dbReference type="InterPro" id="IPR027417">
    <property type="entry name" value="P-loop_NTPase"/>
</dbReference>
<name>A0AAI9CJT3_STEMA</name>
<dbReference type="GO" id="GO:0005886">
    <property type="term" value="C:plasma membrane"/>
    <property type="evidence" value="ECO:0007669"/>
    <property type="project" value="TreeGrafter"/>
</dbReference>
<dbReference type="GO" id="GO:0016887">
    <property type="term" value="F:ATP hydrolysis activity"/>
    <property type="evidence" value="ECO:0007669"/>
    <property type="project" value="TreeGrafter"/>
</dbReference>
<dbReference type="EMBL" id="ABLTIR010000023">
    <property type="protein sequence ID" value="EKZ1926555.1"/>
    <property type="molecule type" value="Genomic_DNA"/>
</dbReference>
<dbReference type="RefSeq" id="WP_164076463.1">
    <property type="nucleotide sequence ID" value="NZ_JAOCKI010000015.1"/>
</dbReference>
<evidence type="ECO:0000256" key="1">
    <source>
        <dbReference type="ARBA" id="ARBA00006611"/>
    </source>
</evidence>
<dbReference type="GO" id="GO:0005524">
    <property type="term" value="F:ATP binding"/>
    <property type="evidence" value="ECO:0007669"/>
    <property type="project" value="UniProtKB-KW"/>
</dbReference>
<dbReference type="Proteomes" id="UP001225498">
    <property type="component" value="Unassembled WGS sequence"/>
</dbReference>